<evidence type="ECO:0000259" key="5">
    <source>
        <dbReference type="PROSITE" id="PS50865"/>
    </source>
</evidence>
<accession>A0A8J9ZQI8</accession>
<gene>
    <name evidence="6" type="primary">Hypp2431</name>
    <name evidence="6" type="ORF">BLAG_LOCUS17035</name>
</gene>
<dbReference type="AlphaFoldDB" id="A0A8J9ZQI8"/>
<keyword evidence="1" id="KW-0479">Metal-binding</keyword>
<evidence type="ECO:0000256" key="3">
    <source>
        <dbReference type="ARBA" id="ARBA00022833"/>
    </source>
</evidence>
<evidence type="ECO:0000256" key="2">
    <source>
        <dbReference type="ARBA" id="ARBA00022771"/>
    </source>
</evidence>
<dbReference type="Pfam" id="PF01753">
    <property type="entry name" value="zf-MYND"/>
    <property type="match status" value="1"/>
</dbReference>
<keyword evidence="7" id="KW-1185">Reference proteome</keyword>
<name>A0A8J9ZQI8_BRALA</name>
<dbReference type="EMBL" id="OV696689">
    <property type="protein sequence ID" value="CAH1261681.1"/>
    <property type="molecule type" value="Genomic_DNA"/>
</dbReference>
<reference evidence="6" key="1">
    <citation type="submission" date="2022-01" db="EMBL/GenBank/DDBJ databases">
        <authorList>
            <person name="Braso-Vives M."/>
        </authorList>
    </citation>
    <scope>NUCLEOTIDE SEQUENCE</scope>
</reference>
<dbReference type="Gene3D" id="6.10.140.2220">
    <property type="match status" value="1"/>
</dbReference>
<dbReference type="Proteomes" id="UP000838412">
    <property type="component" value="Chromosome 4"/>
</dbReference>
<dbReference type="InterPro" id="IPR002893">
    <property type="entry name" value="Znf_MYND"/>
</dbReference>
<evidence type="ECO:0000313" key="7">
    <source>
        <dbReference type="Proteomes" id="UP000838412"/>
    </source>
</evidence>
<sequence length="339" mass="38030">MNITKIEMSTFVLEGVDVRSIVASHLKKHGYVDVSGDPRLRQVCCTRYGNCRLHQCLGEQCLPVCLGHVLSTQMHTSYMNGSDVFKHMETLCHISVYYPGAKKLSAYFSQLLPPCLRLISEEESERKSDVVKDVKRARDVAVRKRRIGATLIHTMLLAGGCHRQALALCESGAVPVLGRILAGRQDAPWCPYKDKVLMVHLLHVILDSGNERCWQCVKKIEKELTEVWKRHSQATPGDVRYKLHQAVGGLLSILRRGKTPSQPTKRRRHSYKQYFQFPVVCSSPGCSNIETGSKFKMCAACGLARYCSTECQTHHWAHGHKPDCNAMVAFDKANGSPIL</sequence>
<dbReference type="OrthoDB" id="3069944at2759"/>
<evidence type="ECO:0000313" key="6">
    <source>
        <dbReference type="EMBL" id="CAH1261681.1"/>
    </source>
</evidence>
<evidence type="ECO:0000256" key="4">
    <source>
        <dbReference type="PROSITE-ProRule" id="PRU00134"/>
    </source>
</evidence>
<feature type="domain" description="MYND-type" evidence="5">
    <location>
        <begin position="283"/>
        <end position="324"/>
    </location>
</feature>
<dbReference type="PROSITE" id="PS50865">
    <property type="entry name" value="ZF_MYND_2"/>
    <property type="match status" value="1"/>
</dbReference>
<proteinExistence type="predicted"/>
<organism evidence="6 7">
    <name type="scientific">Branchiostoma lanceolatum</name>
    <name type="common">Common lancelet</name>
    <name type="synonym">Amphioxus lanceolatum</name>
    <dbReference type="NCBI Taxonomy" id="7740"/>
    <lineage>
        <taxon>Eukaryota</taxon>
        <taxon>Metazoa</taxon>
        <taxon>Chordata</taxon>
        <taxon>Cephalochordata</taxon>
        <taxon>Leptocardii</taxon>
        <taxon>Amphioxiformes</taxon>
        <taxon>Branchiostomatidae</taxon>
        <taxon>Branchiostoma</taxon>
    </lineage>
</organism>
<dbReference type="SUPFAM" id="SSF144232">
    <property type="entry name" value="HIT/MYND zinc finger-like"/>
    <property type="match status" value="1"/>
</dbReference>
<keyword evidence="3" id="KW-0862">Zinc</keyword>
<keyword evidence="2 4" id="KW-0863">Zinc-finger</keyword>
<evidence type="ECO:0000256" key="1">
    <source>
        <dbReference type="ARBA" id="ARBA00022723"/>
    </source>
</evidence>
<protein>
    <submittedName>
        <fullName evidence="6">Hypp2431 protein</fullName>
    </submittedName>
</protein>
<dbReference type="GO" id="GO:0008270">
    <property type="term" value="F:zinc ion binding"/>
    <property type="evidence" value="ECO:0007669"/>
    <property type="project" value="UniProtKB-KW"/>
</dbReference>